<reference evidence="2" key="1">
    <citation type="journal article" date="2014" name="Proc. Natl. Acad. Sci. U.S.A.">
        <title>Extensive sampling of basidiomycete genomes demonstrates inadequacy of the white-rot/brown-rot paradigm for wood decay fungi.</title>
        <authorList>
            <person name="Riley R."/>
            <person name="Salamov A.A."/>
            <person name="Brown D.W."/>
            <person name="Nagy L.G."/>
            <person name="Floudas D."/>
            <person name="Held B.W."/>
            <person name="Levasseur A."/>
            <person name="Lombard V."/>
            <person name="Morin E."/>
            <person name="Otillar R."/>
            <person name="Lindquist E.A."/>
            <person name="Sun H."/>
            <person name="LaButti K.M."/>
            <person name="Schmutz J."/>
            <person name="Jabbour D."/>
            <person name="Luo H."/>
            <person name="Baker S.E."/>
            <person name="Pisabarro A.G."/>
            <person name="Walton J.D."/>
            <person name="Blanchette R.A."/>
            <person name="Henrissat B."/>
            <person name="Martin F."/>
            <person name="Cullen D."/>
            <person name="Hibbett D.S."/>
            <person name="Grigoriev I.V."/>
        </authorList>
    </citation>
    <scope>NUCLEOTIDE SEQUENCE [LARGE SCALE GENOMIC DNA]</scope>
    <source>
        <strain evidence="2">FD-172 SS1</strain>
    </source>
</reference>
<gene>
    <name evidence="1" type="ORF">BOTBODRAFT_192282</name>
</gene>
<sequence length="435" mass="47037">MYTQSSPFGFANEGEDDAFCPFLLYVGVAPDSLAYKAAVAAAVAVKAVLARSGLPEVEVAFVEMANKRSTGGPKLLSLNPVLDDVPGFRQPFSAALGLPIAPRETPYYEGTGGLYLRLGSDPGDARVTLLTCAHVVRPPPAFPANTGMSYTNPSQPKEYVVALGSGSYDKANAQLAMIPPNHPRRAETTAEVDKATRRINALNDLHTEVTKYRATKALRTVGWSLHSSPIRVGVEPLGYTEDWGLIQLDLKQIDMDTFPGNKIFVGGRYTLGQFAEAMFPNLEDQATYAYPADSLLQAYGAVPAAKISNPPHLDVNVQRCMMVVKHGAATETRFGRANGLESVKRSYLGHGIVKHDSLEIVVLPYGKGHPKFSDSGDSGSIVVTREGEILGLLTGGAGPIDETDITWLTPFWWLQEQIKREFPGAFLYPVVGNRV</sequence>
<dbReference type="AlphaFoldDB" id="A0A067M7T4"/>
<organism evidence="1 2">
    <name type="scientific">Botryobasidium botryosum (strain FD-172 SS1)</name>
    <dbReference type="NCBI Taxonomy" id="930990"/>
    <lineage>
        <taxon>Eukaryota</taxon>
        <taxon>Fungi</taxon>
        <taxon>Dikarya</taxon>
        <taxon>Basidiomycota</taxon>
        <taxon>Agaricomycotina</taxon>
        <taxon>Agaricomycetes</taxon>
        <taxon>Cantharellales</taxon>
        <taxon>Botryobasidiaceae</taxon>
        <taxon>Botryobasidium</taxon>
    </lineage>
</organism>
<name>A0A067M7T4_BOTB1</name>
<accession>A0A067M7T4</accession>
<dbReference type="Proteomes" id="UP000027195">
    <property type="component" value="Unassembled WGS sequence"/>
</dbReference>
<evidence type="ECO:0000313" key="2">
    <source>
        <dbReference type="Proteomes" id="UP000027195"/>
    </source>
</evidence>
<protein>
    <submittedName>
        <fullName evidence="1">Uncharacterized protein</fullName>
    </submittedName>
</protein>
<dbReference type="HOGENOM" id="CLU_024804_0_0_1"/>
<keyword evidence="2" id="KW-1185">Reference proteome</keyword>
<evidence type="ECO:0000313" key="1">
    <source>
        <dbReference type="EMBL" id="KDQ07651.1"/>
    </source>
</evidence>
<dbReference type="EMBL" id="KL198103">
    <property type="protein sequence ID" value="KDQ07651.1"/>
    <property type="molecule type" value="Genomic_DNA"/>
</dbReference>
<dbReference type="InParanoid" id="A0A067M7T4"/>
<proteinExistence type="predicted"/>
<dbReference type="OrthoDB" id="2643354at2759"/>